<dbReference type="Pfam" id="PF06041">
    <property type="entry name" value="DUF924"/>
    <property type="match status" value="1"/>
</dbReference>
<dbReference type="InterPro" id="IPR011063">
    <property type="entry name" value="TilS/TtcA_N"/>
</dbReference>
<dbReference type="EC" id="6.3.4.19" evidence="1"/>
<dbReference type="Gene3D" id="3.40.50.620">
    <property type="entry name" value="HUPs"/>
    <property type="match status" value="1"/>
</dbReference>
<dbReference type="Proteomes" id="UP001224775">
    <property type="component" value="Unassembled WGS sequence"/>
</dbReference>
<dbReference type="PANTHER" id="PTHR31891">
    <property type="entry name" value="FORMAMIDASE C869.04-RELATED"/>
    <property type="match status" value="1"/>
</dbReference>
<reference evidence="8" key="1">
    <citation type="submission" date="2023-06" db="EMBL/GenBank/DDBJ databases">
        <title>Survivors Of The Sea: Transcriptome response of Skeletonema marinoi to long-term dormancy.</title>
        <authorList>
            <person name="Pinder M.I.M."/>
            <person name="Kourtchenko O."/>
            <person name="Robertson E.K."/>
            <person name="Larsson T."/>
            <person name="Maumus F."/>
            <person name="Osuna-Cruz C.M."/>
            <person name="Vancaester E."/>
            <person name="Stenow R."/>
            <person name="Vandepoele K."/>
            <person name="Ploug H."/>
            <person name="Bruchert V."/>
            <person name="Godhe A."/>
            <person name="Topel M."/>
        </authorList>
    </citation>
    <scope>NUCLEOTIDE SEQUENCE</scope>
    <source>
        <strain evidence="8">R05AC</strain>
    </source>
</reference>
<dbReference type="Gene3D" id="1.20.58.320">
    <property type="entry name" value="TPR-like"/>
    <property type="match status" value="1"/>
</dbReference>
<dbReference type="GO" id="GO:0008033">
    <property type="term" value="P:tRNA processing"/>
    <property type="evidence" value="ECO:0007669"/>
    <property type="project" value="UniProtKB-KW"/>
</dbReference>
<evidence type="ECO:0000259" key="7">
    <source>
        <dbReference type="Pfam" id="PF01171"/>
    </source>
</evidence>
<dbReference type="NCBIfam" id="NF045496">
    <property type="entry name" value="FormamaseFmdA"/>
    <property type="match status" value="1"/>
</dbReference>
<organism evidence="8 9">
    <name type="scientific">Skeletonema marinoi</name>
    <dbReference type="NCBI Taxonomy" id="267567"/>
    <lineage>
        <taxon>Eukaryota</taxon>
        <taxon>Sar</taxon>
        <taxon>Stramenopiles</taxon>
        <taxon>Ochrophyta</taxon>
        <taxon>Bacillariophyta</taxon>
        <taxon>Coscinodiscophyceae</taxon>
        <taxon>Thalassiosirophycidae</taxon>
        <taxon>Thalassiosirales</taxon>
        <taxon>Skeletonemataceae</taxon>
        <taxon>Skeletonema</taxon>
        <taxon>Skeletonema marinoi-dohrnii complex</taxon>
    </lineage>
</organism>
<dbReference type="GO" id="GO:0005524">
    <property type="term" value="F:ATP binding"/>
    <property type="evidence" value="ECO:0007669"/>
    <property type="project" value="UniProtKB-KW"/>
</dbReference>
<dbReference type="GO" id="GO:0016811">
    <property type="term" value="F:hydrolase activity, acting on carbon-nitrogen (but not peptide) bonds, in linear amides"/>
    <property type="evidence" value="ECO:0007669"/>
    <property type="project" value="InterPro"/>
</dbReference>
<evidence type="ECO:0000256" key="3">
    <source>
        <dbReference type="ARBA" id="ARBA00022694"/>
    </source>
</evidence>
<sequence length="1395" mass="155340">MTATSPYAPIRRQSSSGRALRRSSSIESAVNSGAKATIFWIFVRFWRKASLGNAADGGGIIRALLDGLAETVSTSLTVGDDSSQPNKDGGIRRRDISTVLRWAVTIIGGDQSRLGKVALVMIGFIREVLLRSIGAANMILTGVPTMTNTQMNEQNQQIANVMTNDEVVDGIATKCIDIDIMRRDRQQIDQVLNYWFGQASPDGSQKTLWMIASSSVELLEQVDSDISDKFRSLIWDLSSSSSNDYENVDAKKLQRWTQDVEIFGWQGKVAAIIALDQLSRHIHRHDKGAQSSSHIPEQRLLDNIAYNVSRQLQTHHEKELSTGIIPIPMRIFAIMPLRHAATVSDYSIVQNDIESSALLHEEMDRMIRRFRKATNRRMAELQDKARREGKLGLQTDDADVDEKKQACEVAGDKQFDDDQILECSHFEADLSTANDHAIVKTIRNFLQNVKILDTMDPKAYKSKEGTTTISASTAIVSLSGGVDSMVISAALAYIRDEEASRRNVDPNDVLQIIAIHIDYANRPESGAEADYVSRYARQLGAKFICRKIDEVTRGVTARDDYERIAREIRFDLYRQCCREASTGTETSGIGVMLGHHRGDLRENVISNAHKGCGPLDLSGMTSISTNDGVQLFRPLLPLEKTDIFDYAHLYGVPYFKDTTPHWSTRGKLRNRLLPLLEEIYGEGSMNNLSCLAEESDDARKLMEESVIQPFMVLVQHYPMGISIETAQWKELGLFFWKFVLRQVLHSIGRGMFSDKSTETFVERIRQHKLKEGWLQCRKDYAVYLQKNGRVLILQPSSFPFHKRDKYKKNMEPVLYGPESKVKIGPWNVSAEILNEVTEQESTKLLKSKALKDMDDLMKGSITYYIAAPINDGESLPNPLVHFEGGFTKPSRPTAWKGFELKVESTLPLLGIDQSKLDNNPLSFAAEDCGKTWTLRSKHLCHHKFRNMVKTLISVDPKKAPWEQETPLHNRWHPDIPPVASVKEGEKFRVECVDWTGGQIKNNDSSDDVKNVDLSQVHYLSGPITVEGAQPGDLLKVEFLNLGALDDDEWGFTGTFAKENGGGFLTDHFPKATKACWDIDGIYCSSRHIPGVKFAGLIHPGLIGTAPSEELLKMWNEREATLVAEEGTDAEKTLCGCLATRPLACLPEAKGAMLGKLGHFVEKSGKDDAWDMVASEAARTVPGRENGGNCDIKNLSRGCTVYFPVFVEGANLSMGDMHFSQGDGEVSFCGAIEMSGFLDLRCSVIKGGMKMLPAIGPSPLNVNPIFEIGPLEPRYSEWLVFEGISVDEKGVQHYLDATIAYKMAVLRCIKYLAQFGYSEEQVYLLLSCCPCEGRISGIVDVPNAVCTLAIPLAIFDQDVRPPSDLEHFAKGIKVIEKDVCISEEGGAIPYDPRLAK</sequence>
<feature type="domain" description="tRNA(Ile)-lysidine/2-thiocytidine synthase N-terminal" evidence="7">
    <location>
        <begin position="475"/>
        <end position="660"/>
    </location>
</feature>
<dbReference type="EMBL" id="JATAAI010000015">
    <property type="protein sequence ID" value="KAK1740646.1"/>
    <property type="molecule type" value="Genomic_DNA"/>
</dbReference>
<dbReference type="Gene3D" id="2.60.120.580">
    <property type="entry name" value="Acetamidase/Formamidase-like domains"/>
    <property type="match status" value="1"/>
</dbReference>
<dbReference type="InterPro" id="IPR011990">
    <property type="entry name" value="TPR-like_helical_dom_sf"/>
</dbReference>
<gene>
    <name evidence="8" type="ORF">QTG54_008741</name>
</gene>
<evidence type="ECO:0000256" key="2">
    <source>
        <dbReference type="ARBA" id="ARBA00022598"/>
    </source>
</evidence>
<evidence type="ECO:0000256" key="5">
    <source>
        <dbReference type="ARBA" id="ARBA00022840"/>
    </source>
</evidence>
<evidence type="ECO:0000313" key="9">
    <source>
        <dbReference type="Proteomes" id="UP001224775"/>
    </source>
</evidence>
<protein>
    <recommendedName>
        <fullName evidence="1">tRNA(Ile)-lysidine synthetase</fullName>
        <ecNumber evidence="1">6.3.4.19</ecNumber>
    </recommendedName>
</protein>
<accession>A0AAD8Y6I4</accession>
<dbReference type="SUPFAM" id="SSF48452">
    <property type="entry name" value="TPR-like"/>
    <property type="match status" value="1"/>
</dbReference>
<dbReference type="InterPro" id="IPR054833">
    <property type="entry name" value="FormamaseFmdA"/>
</dbReference>
<evidence type="ECO:0000313" key="8">
    <source>
        <dbReference type="EMBL" id="KAK1740646.1"/>
    </source>
</evidence>
<dbReference type="CDD" id="cd01992">
    <property type="entry name" value="TilS_N"/>
    <property type="match status" value="1"/>
</dbReference>
<dbReference type="SUPFAM" id="SSF141130">
    <property type="entry name" value="Acetamidase/Formamidase-like"/>
    <property type="match status" value="1"/>
</dbReference>
<name>A0AAD8Y6I4_9STRA</name>
<dbReference type="NCBIfam" id="TIGR02432">
    <property type="entry name" value="lysidine_TilS_N"/>
    <property type="match status" value="1"/>
</dbReference>
<keyword evidence="9" id="KW-1185">Reference proteome</keyword>
<keyword evidence="4" id="KW-0547">Nucleotide-binding</keyword>
<dbReference type="GO" id="GO:0032267">
    <property type="term" value="F:tRNA(Ile)-lysidine synthase activity"/>
    <property type="evidence" value="ECO:0007669"/>
    <property type="project" value="UniProtKB-EC"/>
</dbReference>
<keyword evidence="2" id="KW-0436">Ligase</keyword>
<proteinExistence type="inferred from homology"/>
<comment type="catalytic activity">
    <reaction evidence="6">
        <text>cytidine(34) in tRNA(Ile2) + L-lysine + ATP = lysidine(34) in tRNA(Ile2) + AMP + diphosphate + H(+)</text>
        <dbReference type="Rhea" id="RHEA:43744"/>
        <dbReference type="Rhea" id="RHEA-COMP:10625"/>
        <dbReference type="Rhea" id="RHEA-COMP:10670"/>
        <dbReference type="ChEBI" id="CHEBI:15378"/>
        <dbReference type="ChEBI" id="CHEBI:30616"/>
        <dbReference type="ChEBI" id="CHEBI:32551"/>
        <dbReference type="ChEBI" id="CHEBI:33019"/>
        <dbReference type="ChEBI" id="CHEBI:82748"/>
        <dbReference type="ChEBI" id="CHEBI:83665"/>
        <dbReference type="ChEBI" id="CHEBI:456215"/>
        <dbReference type="EC" id="6.3.4.19"/>
    </reaction>
</comment>
<evidence type="ECO:0000256" key="4">
    <source>
        <dbReference type="ARBA" id="ARBA00022741"/>
    </source>
</evidence>
<dbReference type="InterPro" id="IPR012795">
    <property type="entry name" value="tRNA_Ile_lys_synt_N"/>
</dbReference>
<dbReference type="PANTHER" id="PTHR31891:SF1">
    <property type="entry name" value="FORMAMIDASE C869.04-RELATED"/>
    <property type="match status" value="1"/>
</dbReference>
<evidence type="ECO:0000256" key="6">
    <source>
        <dbReference type="ARBA" id="ARBA00048539"/>
    </source>
</evidence>
<dbReference type="SUPFAM" id="SSF52402">
    <property type="entry name" value="Adenine nucleotide alpha hydrolases-like"/>
    <property type="match status" value="1"/>
</dbReference>
<keyword evidence="3" id="KW-0819">tRNA processing</keyword>
<dbReference type="InterPro" id="IPR012094">
    <property type="entry name" value="tRNA_Ile_lys_synt"/>
</dbReference>
<dbReference type="InterPro" id="IPR004304">
    <property type="entry name" value="FmdA_AmdA"/>
</dbReference>
<dbReference type="Pfam" id="PF03069">
    <property type="entry name" value="FmdA_AmdA"/>
    <property type="match status" value="1"/>
</dbReference>
<comment type="caution">
    <text evidence="8">The sequence shown here is derived from an EMBL/GenBank/DDBJ whole genome shotgun (WGS) entry which is preliminary data.</text>
</comment>
<dbReference type="HAMAP" id="MF_01161">
    <property type="entry name" value="tRNA_Ile_lys_synt"/>
    <property type="match status" value="1"/>
</dbReference>
<dbReference type="InterPro" id="IPR010323">
    <property type="entry name" value="DUF924"/>
</dbReference>
<dbReference type="InterPro" id="IPR014729">
    <property type="entry name" value="Rossmann-like_a/b/a_fold"/>
</dbReference>
<keyword evidence="5" id="KW-0067">ATP-binding</keyword>
<evidence type="ECO:0000256" key="1">
    <source>
        <dbReference type="ARBA" id="ARBA00013267"/>
    </source>
</evidence>
<dbReference type="Pfam" id="PF01171">
    <property type="entry name" value="ATP_bind_3"/>
    <property type="match status" value="1"/>
</dbReference>
<keyword evidence="8" id="KW-0378">Hydrolase</keyword>